<organism evidence="1 2">
    <name type="scientific">Nonlabens marinus S1-08</name>
    <dbReference type="NCBI Taxonomy" id="1454201"/>
    <lineage>
        <taxon>Bacteria</taxon>
        <taxon>Pseudomonadati</taxon>
        <taxon>Bacteroidota</taxon>
        <taxon>Flavobacteriia</taxon>
        <taxon>Flavobacteriales</taxon>
        <taxon>Flavobacteriaceae</taxon>
        <taxon>Nonlabens</taxon>
    </lineage>
</organism>
<proteinExistence type="predicted"/>
<dbReference type="InterPro" id="IPR025345">
    <property type="entry name" value="DUF4249"/>
</dbReference>
<gene>
    <name evidence="1" type="ORF">NMS_0076</name>
</gene>
<evidence type="ECO:0000313" key="2">
    <source>
        <dbReference type="Proteomes" id="UP000031760"/>
    </source>
</evidence>
<evidence type="ECO:0000313" key="1">
    <source>
        <dbReference type="EMBL" id="BAO54085.1"/>
    </source>
</evidence>
<accession>W8VNU8</accession>
<name>W8VNU8_9FLAO</name>
<protein>
    <recommendedName>
        <fullName evidence="3">DUF4249 domain-containing protein</fullName>
    </recommendedName>
</protein>
<dbReference type="HOGENOM" id="CLU_079066_0_1_10"/>
<dbReference type="RefSeq" id="WP_041494846.1">
    <property type="nucleotide sequence ID" value="NZ_AP014548.1"/>
</dbReference>
<dbReference type="KEGG" id="nmf:NMS_0076"/>
<dbReference type="Pfam" id="PF14054">
    <property type="entry name" value="DUF4249"/>
    <property type="match status" value="1"/>
</dbReference>
<reference evidence="1 2" key="1">
    <citation type="journal article" date="2014" name="Proc. Natl. Acad. Sci. U.S.A.">
        <title>Functional characterization of flavobacteria rhodopsins reveals a unique class of light-driven chloride pump in bacteria.</title>
        <authorList>
            <person name="Yoshizawa S."/>
            <person name="Kumagai Y."/>
            <person name="Kim H."/>
            <person name="Ogura Y."/>
            <person name="Hayashi T."/>
            <person name="Iwasaki W."/>
            <person name="DeLong E.F."/>
            <person name="Kogure K."/>
        </authorList>
    </citation>
    <scope>NUCLEOTIDE SEQUENCE [LARGE SCALE GENOMIC DNA]</scope>
    <source>
        <strain evidence="1 2">S1-08</strain>
    </source>
</reference>
<sequence>MKKWISILVLGILCWGCEDVIDVDLNTAAPRLVIDARLELLEDASSQNTVLLTRSSGFFEEDNPLVTDAQVQVMDGNGVTYPFVYDPANGLYRNANLQIQDDLDYTLTIVDQGQTYEATQQLVRTVPLIDIEQQEIEGFGEVTEITAFYEDPETPGDNYLFVYEDPNNFEVDLREDEFSNGNRSPQSFFIEELEPNTPITLKIAGIDAQAFRFFETLLQQTDAGGGGPFDTQPATVRGNIVNQENREQFPFGYFRVSQVYQINYLSQ</sequence>
<dbReference type="Proteomes" id="UP000031760">
    <property type="component" value="Chromosome"/>
</dbReference>
<dbReference type="EMBL" id="AP014548">
    <property type="protein sequence ID" value="BAO54085.1"/>
    <property type="molecule type" value="Genomic_DNA"/>
</dbReference>
<evidence type="ECO:0008006" key="3">
    <source>
        <dbReference type="Google" id="ProtNLM"/>
    </source>
</evidence>
<keyword evidence="2" id="KW-1185">Reference proteome</keyword>
<dbReference type="AlphaFoldDB" id="W8VNU8"/>
<dbReference type="OrthoDB" id="1430047at2"/>
<dbReference type="STRING" id="1454201.NMS_0076"/>